<dbReference type="PRINTS" id="PR00080">
    <property type="entry name" value="SDRFAMILY"/>
</dbReference>
<comment type="caution">
    <text evidence="3">The sequence shown here is derived from an EMBL/GenBank/DDBJ whole genome shotgun (WGS) entry which is preliminary data.</text>
</comment>
<dbReference type="SUPFAM" id="SSF51735">
    <property type="entry name" value="NAD(P)-binding Rossmann-fold domains"/>
    <property type="match status" value="1"/>
</dbReference>
<accession>A0A4R0KU36</accession>
<dbReference type="GO" id="GO:0016616">
    <property type="term" value="F:oxidoreductase activity, acting on the CH-OH group of donors, NAD or NADP as acceptor"/>
    <property type="evidence" value="ECO:0007669"/>
    <property type="project" value="TreeGrafter"/>
</dbReference>
<dbReference type="InterPro" id="IPR020904">
    <property type="entry name" value="Sc_DH/Rdtase_CS"/>
</dbReference>
<proteinExistence type="inferred from homology"/>
<dbReference type="CDD" id="cd05233">
    <property type="entry name" value="SDR_c"/>
    <property type="match status" value="1"/>
</dbReference>
<dbReference type="InterPro" id="IPR002347">
    <property type="entry name" value="SDR_fam"/>
</dbReference>
<dbReference type="PANTHER" id="PTHR42760">
    <property type="entry name" value="SHORT-CHAIN DEHYDROGENASES/REDUCTASES FAMILY MEMBER"/>
    <property type="match status" value="1"/>
</dbReference>
<sequence>MSLTAVVTGAASPRGIGRATALVLAEQGWNIGILDIESGRALAQEITEKHNVKAHAVVADVANESQVRAAIDDLEAALPPIAALANLAGVSSPVPYLELTSEEWHRVININLNGVHYVTRRVAESMVRHHYGRIVSVSSTSAQRGGGTYSKTPYSVAKAGVIGLTRALARELGPYGITVNAIAPGPIDTDIMGGPLTPDRRQSMINDLLVDRVGTPHDVASAIAYLLSAQSTYITGQTLNVDGGLYMH</sequence>
<keyword evidence="2" id="KW-0560">Oxidoreductase</keyword>
<protein>
    <submittedName>
        <fullName evidence="3">SDR family oxidoreductase</fullName>
    </submittedName>
</protein>
<evidence type="ECO:0000256" key="2">
    <source>
        <dbReference type="ARBA" id="ARBA00023002"/>
    </source>
</evidence>
<evidence type="ECO:0000313" key="3">
    <source>
        <dbReference type="EMBL" id="TCC64513.1"/>
    </source>
</evidence>
<dbReference type="InterPro" id="IPR036291">
    <property type="entry name" value="NAD(P)-bd_dom_sf"/>
</dbReference>
<dbReference type="Gene3D" id="3.40.50.720">
    <property type="entry name" value="NAD(P)-binding Rossmann-like Domain"/>
    <property type="match status" value="1"/>
</dbReference>
<dbReference type="PRINTS" id="PR00081">
    <property type="entry name" value="GDHRDH"/>
</dbReference>
<keyword evidence="4" id="KW-1185">Reference proteome</keyword>
<comment type="similarity">
    <text evidence="1">Belongs to the short-chain dehydrogenases/reductases (SDR) family.</text>
</comment>
<dbReference type="Pfam" id="PF13561">
    <property type="entry name" value="adh_short_C2"/>
    <property type="match status" value="1"/>
</dbReference>
<evidence type="ECO:0000256" key="1">
    <source>
        <dbReference type="ARBA" id="ARBA00006484"/>
    </source>
</evidence>
<evidence type="ECO:0000313" key="4">
    <source>
        <dbReference type="Proteomes" id="UP000291144"/>
    </source>
</evidence>
<dbReference type="EMBL" id="SJKB01000002">
    <property type="protein sequence ID" value="TCC64513.1"/>
    <property type="molecule type" value="Genomic_DNA"/>
</dbReference>
<dbReference type="AlphaFoldDB" id="A0A4R0KU36"/>
<name>A0A4R0KU36_9ACTN</name>
<dbReference type="RefSeq" id="WP_131353018.1">
    <property type="nucleotide sequence ID" value="NZ_SJKB01000002.1"/>
</dbReference>
<organism evidence="3 4">
    <name type="scientific">Kribbella pittospori</name>
    <dbReference type="NCBI Taxonomy" id="722689"/>
    <lineage>
        <taxon>Bacteria</taxon>
        <taxon>Bacillati</taxon>
        <taxon>Actinomycetota</taxon>
        <taxon>Actinomycetes</taxon>
        <taxon>Propionibacteriales</taxon>
        <taxon>Kribbellaceae</taxon>
        <taxon>Kribbella</taxon>
    </lineage>
</organism>
<gene>
    <name evidence="3" type="ORF">E0H73_08995</name>
</gene>
<dbReference type="OrthoDB" id="7064009at2"/>
<dbReference type="FunFam" id="3.40.50.720:FF:000084">
    <property type="entry name" value="Short-chain dehydrogenase reductase"/>
    <property type="match status" value="1"/>
</dbReference>
<dbReference type="Proteomes" id="UP000291144">
    <property type="component" value="Unassembled WGS sequence"/>
</dbReference>
<dbReference type="PROSITE" id="PS00061">
    <property type="entry name" value="ADH_SHORT"/>
    <property type="match status" value="1"/>
</dbReference>
<dbReference type="PANTHER" id="PTHR42760:SF133">
    <property type="entry name" value="3-OXOACYL-[ACYL-CARRIER-PROTEIN] REDUCTASE"/>
    <property type="match status" value="1"/>
</dbReference>
<reference evidence="3 4" key="1">
    <citation type="submission" date="2019-02" db="EMBL/GenBank/DDBJ databases">
        <title>Kribbella capetownensis sp. nov. and Kribbella speibonae sp. nov., isolated from soil.</title>
        <authorList>
            <person name="Curtis S.M."/>
            <person name="Norton I."/>
            <person name="Everest G.J."/>
            <person name="Meyers P.R."/>
        </authorList>
    </citation>
    <scope>NUCLEOTIDE SEQUENCE [LARGE SCALE GENOMIC DNA]</scope>
    <source>
        <strain evidence="3 4">NRRL B-24813</strain>
    </source>
</reference>